<dbReference type="KEGG" id="pvt:110073906"/>
<feature type="compositionally biased region" description="Polar residues" evidence="1">
    <location>
        <begin position="454"/>
        <end position="467"/>
    </location>
</feature>
<dbReference type="CDD" id="cd00009">
    <property type="entry name" value="AAA"/>
    <property type="match status" value="1"/>
</dbReference>
<protein>
    <submittedName>
        <fullName evidence="4">ATPase family AAA domain-containing protein 5 isoform X1</fullName>
    </submittedName>
</protein>
<keyword evidence="3" id="KW-1185">Reference proteome</keyword>
<feature type="region of interest" description="Disordered" evidence="1">
    <location>
        <begin position="1029"/>
        <end position="1057"/>
    </location>
</feature>
<feature type="compositionally biased region" description="Basic and acidic residues" evidence="1">
    <location>
        <begin position="475"/>
        <end position="488"/>
    </location>
</feature>
<sequence length="1751" mass="196219">MAVVATAAAAAAAAPTDGELQPHKKRKEDDPSIKAITKYFSPLGKNVDRMLSPPKSNNLLDYFKKTSPTNEKIASPVMQKESNINSSSLENSSKTLSRLKRKGKRFNLNNKLKDVKIIEHDLVRDMNSANREMPSPLEEEPVGQSVPTLHVSTNKDEMLNMCSNSHFKTVTTKKEKGKVEIEGGTVKSNVKRPKKRKYKDEIDLCENFINETEQKDQEKVVNDKQLASTSDSGNKSLVNIQDHETTPQEIPQLSDNTVTVSFEDFLKSQGENKIDQIPKAQTSDISTVPDEAASFQDAHQLALKKVTVLAQIHSVPPKSTSSQKIASIFLKQKSKETKRQSSPSASEAECTEPMTQKRKSNVVIAEEELELAVLETSGSETAKSKCTAEERYQFMKAFKQPESDTIKAGARKGLGKLKEAGEKSSKCKLEMEECEDVSNKRTDSEVSGIDAGNDSCSNAGKNGSTRVRNNKLKREKMVQKTKRQDLNKVENQNNDTNGQIKTRTSREIQSKLPQKNCKLRRSPRQKKSQNSIYSTPEKSRISENASHAGSVQTSTPKAHNKAFSKSDLYKAEMITEPFDSKSPIRMKFTRICTSERFMQQSAKQLNTTSSNISKAKKLVEKAKAVQKNRAARLVDETLHVPLRRSSRQQAIAEQKKLQNTEDSVILDSNTSHITVLGNVNKQKSLQSLNDVLGKKAGTVKSTKKPNAKEEVFSLVKKKLQKPKDEAIIIFDESSEGGSENSQDDKQFKEKRDFLMSGLPESLKRQIAKKASALEACSAANSCFQTVVHVQQKDAGCLMWKLMSPSCSLLTNLRQENRGITDVRKLTFSLGEFTVSKSQPCSTGSSAVSSGWQPAFSGAQTNCLLEEIKFSNTCFPVKQFFDLIVKKQAASENNKQVNKFETVCSATNMNMNNEKENKRKQKAEDRKSKRRKQMEKAETEVPNNISKVSSEKQADIGNVIHILDADDTEESRIITIEDTGINTFSGFTNEDVLWTEKYQPQNSSELIGNATSVRKLHRWLCEWKKRADWETNKSQKEEKSDSQQESSDSLDFKDGESDSEEENVLCNTMLLVGPPGTGKTAAVYACAQELGFKIFEVNASCQRNGRQILSQLKEATQSHQVDKQGVNAHKPCFFNSYSSNKSPRKKSPRKEWSPRKHPVSPRKVGLEQALAPRTLANYFKISSKPKKKEDKVQGNNRENKECFSGENVQMKSTNGETEEESSKKCATSLILFEEVDIIFDEDVGFLSAIKTFMTTTKRPVILTTNDPSFSSVFDGCFEEIIFSAPSLINVASYLQVLCLAENLRTDIRDVAALLTANKCDIRQSILHLQFWVRSGGGYLKEKGLGKKTSDTGLITSTEEPTSSNTSKSNPVVNIPKCSIGCIENSLGLTNIILPSEDLFSFFKNKITTKEEWNKLICLLTEFQRKDIDFIYNNLEILLPLPINILPESIDTAHLTHNKLTKISSNNEPVASDCLEAASPMKKCKQSKRWRKITILDDSDLFESELNYSGFITLPSEKPSTCLEEKNDSFESATAVTQSGGISAQASLPIFQCLYSLAEFVDNTSFSDCCFSKRTRESCKYDEFIWTKGKVKNGLSDEFSVEQTDWWISQSSVELKANLEVLNFNKCFKTISEIMENSFNTDRTPGKDGLANVTLHVSEDRTHLYFGQLPANFSIHHNAQKRMELIEAIFSSRIHLNLSNRQASVIEYLPILRNICKSEKKKEQGKTKRRFLHYLEGIHLPKEILNDLATDFP</sequence>
<feature type="region of interest" description="Disordered" evidence="1">
    <location>
        <begin position="907"/>
        <end position="941"/>
    </location>
</feature>
<dbReference type="GO" id="GO:0005634">
    <property type="term" value="C:nucleus"/>
    <property type="evidence" value="ECO:0007669"/>
    <property type="project" value="TreeGrafter"/>
</dbReference>
<feature type="compositionally biased region" description="Basic residues" evidence="1">
    <location>
        <begin position="517"/>
        <end position="527"/>
    </location>
</feature>
<dbReference type="Pfam" id="PF00004">
    <property type="entry name" value="AAA"/>
    <property type="match status" value="1"/>
</dbReference>
<reference evidence="4" key="2">
    <citation type="submission" date="2025-08" db="UniProtKB">
        <authorList>
            <consortium name="RefSeq"/>
        </authorList>
    </citation>
    <scope>IDENTIFICATION</scope>
</reference>
<proteinExistence type="predicted"/>
<feature type="compositionally biased region" description="Polar residues" evidence="1">
    <location>
        <begin position="528"/>
        <end position="557"/>
    </location>
</feature>
<dbReference type="GO" id="GO:0016887">
    <property type="term" value="F:ATP hydrolysis activity"/>
    <property type="evidence" value="ECO:0007669"/>
    <property type="project" value="InterPro"/>
</dbReference>
<evidence type="ECO:0000313" key="4">
    <source>
        <dbReference type="RefSeq" id="XP_020639283.2"/>
    </source>
</evidence>
<dbReference type="CTD" id="79915"/>
<dbReference type="Gene3D" id="3.40.50.300">
    <property type="entry name" value="P-loop containing nucleotide triphosphate hydrolases"/>
    <property type="match status" value="2"/>
</dbReference>
<dbReference type="OrthoDB" id="9996895at2759"/>
<organism evidence="3 4">
    <name type="scientific">Pogona vitticeps</name>
    <name type="common">central bearded dragon</name>
    <dbReference type="NCBI Taxonomy" id="103695"/>
    <lineage>
        <taxon>Eukaryota</taxon>
        <taxon>Metazoa</taxon>
        <taxon>Chordata</taxon>
        <taxon>Craniata</taxon>
        <taxon>Vertebrata</taxon>
        <taxon>Euteleostomi</taxon>
        <taxon>Lepidosauria</taxon>
        <taxon>Squamata</taxon>
        <taxon>Bifurcata</taxon>
        <taxon>Unidentata</taxon>
        <taxon>Episquamata</taxon>
        <taxon>Toxicofera</taxon>
        <taxon>Iguania</taxon>
        <taxon>Acrodonta</taxon>
        <taxon>Agamidae</taxon>
        <taxon>Amphibolurinae</taxon>
        <taxon>Pogona</taxon>
    </lineage>
</organism>
<dbReference type="PANTHER" id="PTHR23389:SF21">
    <property type="entry name" value="ATPASE FAMILY AAA DOMAIN-CONTAINING PROTEIN 5"/>
    <property type="match status" value="1"/>
</dbReference>
<evidence type="ECO:0000256" key="1">
    <source>
        <dbReference type="SAM" id="MobiDB-lite"/>
    </source>
</evidence>
<dbReference type="GeneID" id="110073906"/>
<reference evidence="3" key="1">
    <citation type="submission" date="2025-05" db="UniProtKB">
        <authorList>
            <consortium name="RefSeq"/>
        </authorList>
    </citation>
    <scope>NUCLEOTIDE SEQUENCE [LARGE SCALE GENOMIC DNA]</scope>
</reference>
<feature type="compositionally biased region" description="Polar residues" evidence="1">
    <location>
        <begin position="489"/>
        <end position="502"/>
    </location>
</feature>
<evidence type="ECO:0000259" key="2">
    <source>
        <dbReference type="SMART" id="SM00382"/>
    </source>
</evidence>
<feature type="compositionally biased region" description="Polar residues" evidence="1">
    <location>
        <begin position="1205"/>
        <end position="1214"/>
    </location>
</feature>
<dbReference type="InterPro" id="IPR003959">
    <property type="entry name" value="ATPase_AAA_core"/>
</dbReference>
<name>A0A6J0SW75_9SAUR</name>
<dbReference type="GO" id="GO:0003677">
    <property type="term" value="F:DNA binding"/>
    <property type="evidence" value="ECO:0007669"/>
    <property type="project" value="TreeGrafter"/>
</dbReference>
<evidence type="ECO:0000313" key="3">
    <source>
        <dbReference type="Proteomes" id="UP001652642"/>
    </source>
</evidence>
<dbReference type="InterPro" id="IPR027417">
    <property type="entry name" value="P-loop_NTPase"/>
</dbReference>
<feature type="compositionally biased region" description="Basic and acidic residues" evidence="1">
    <location>
        <begin position="1029"/>
        <end position="1041"/>
    </location>
</feature>
<accession>A0A6J0SW75</accession>
<feature type="region of interest" description="Disordered" evidence="1">
    <location>
        <begin position="1183"/>
        <end position="1218"/>
    </location>
</feature>
<feature type="compositionally biased region" description="Basic and acidic residues" evidence="1">
    <location>
        <begin position="912"/>
        <end position="926"/>
    </location>
</feature>
<dbReference type="RefSeq" id="XP_020639283.2">
    <property type="nucleotide sequence ID" value="XM_020783624.2"/>
</dbReference>
<dbReference type="GO" id="GO:0005524">
    <property type="term" value="F:ATP binding"/>
    <property type="evidence" value="ECO:0007669"/>
    <property type="project" value="InterPro"/>
</dbReference>
<dbReference type="SMART" id="SM00382">
    <property type="entry name" value="AAA"/>
    <property type="match status" value="1"/>
</dbReference>
<dbReference type="Proteomes" id="UP001652642">
    <property type="component" value="Chromosome 2"/>
</dbReference>
<feature type="region of interest" description="Disordered" evidence="1">
    <location>
        <begin position="435"/>
        <end position="559"/>
    </location>
</feature>
<feature type="region of interest" description="Disordered" evidence="1">
    <location>
        <begin position="332"/>
        <end position="359"/>
    </location>
</feature>
<feature type="compositionally biased region" description="Low complexity" evidence="1">
    <location>
        <begin position="1"/>
        <end position="14"/>
    </location>
</feature>
<feature type="domain" description="AAA+ ATPase" evidence="2">
    <location>
        <begin position="1064"/>
        <end position="1286"/>
    </location>
</feature>
<dbReference type="InParanoid" id="A0A6J0SW75"/>
<dbReference type="InterPro" id="IPR003593">
    <property type="entry name" value="AAA+_ATPase"/>
</dbReference>
<dbReference type="GO" id="GO:0061860">
    <property type="term" value="F:DNA clamp unloader activity"/>
    <property type="evidence" value="ECO:0007669"/>
    <property type="project" value="TreeGrafter"/>
</dbReference>
<dbReference type="SUPFAM" id="SSF52540">
    <property type="entry name" value="P-loop containing nucleoside triphosphate hydrolases"/>
    <property type="match status" value="1"/>
</dbReference>
<gene>
    <name evidence="4" type="primary">ATAD5</name>
</gene>
<feature type="region of interest" description="Disordered" evidence="1">
    <location>
        <begin position="1131"/>
        <end position="1165"/>
    </location>
</feature>
<feature type="compositionally biased region" description="Basic and acidic residues" evidence="1">
    <location>
        <begin position="435"/>
        <end position="444"/>
    </location>
</feature>
<feature type="compositionally biased region" description="Basic and acidic residues" evidence="1">
    <location>
        <begin position="1186"/>
        <end position="1202"/>
    </location>
</feature>
<dbReference type="PANTHER" id="PTHR23389">
    <property type="entry name" value="CHROMOSOME TRANSMISSION FIDELITY FACTOR 18"/>
    <property type="match status" value="1"/>
</dbReference>
<feature type="region of interest" description="Disordered" evidence="1">
    <location>
        <begin position="1"/>
        <end position="33"/>
    </location>
</feature>